<dbReference type="Proteomes" id="UP000829291">
    <property type="component" value="Chromosome 5"/>
</dbReference>
<sequence length="210" mass="24363">MDVDEKSHKKEAGRKKRRRSDKQEQVVEDQQSKPGKRKKAVTDPVFEIESKKLRPSKEIENDDEAGVSTEESPAKEPKEPSKRQMKKEKLQRKIAEQKESSKLEAAQKAITYISKWKHAKSDWKFEKLRQIWLMDHLLDHNSVPDSIFPIALEYFEGCKGMARQQLVKKMMQVVKKVEEQVASNKDETEATATSEYLRARQILQALPTEA</sequence>
<dbReference type="PANTHER" id="PTHR22306:SF2">
    <property type="entry name" value="CHROMOSOME 7 OPEN READING FRAME 50"/>
    <property type="match status" value="1"/>
</dbReference>
<feature type="compositionally biased region" description="Basic and acidic residues" evidence="1">
    <location>
        <begin position="48"/>
        <end position="59"/>
    </location>
</feature>
<name>A0A6J0BBA8_NEOLC</name>
<feature type="compositionally biased region" description="Basic and acidic residues" evidence="1">
    <location>
        <begin position="1"/>
        <end position="10"/>
    </location>
</feature>
<dbReference type="InterPro" id="IPR019327">
    <property type="entry name" value="WKF"/>
</dbReference>
<feature type="compositionally biased region" description="Basic residues" evidence="1">
    <location>
        <begin position="11"/>
        <end position="20"/>
    </location>
</feature>
<evidence type="ECO:0000313" key="3">
    <source>
        <dbReference type="Proteomes" id="UP000829291"/>
    </source>
</evidence>
<gene>
    <name evidence="4 5" type="primary">LOC107218185</name>
</gene>
<evidence type="ECO:0000256" key="1">
    <source>
        <dbReference type="SAM" id="MobiDB-lite"/>
    </source>
</evidence>
<dbReference type="RefSeq" id="XP_015511457.1">
    <property type="nucleotide sequence ID" value="XM_015655971.1"/>
</dbReference>
<organism evidence="3 5">
    <name type="scientific">Neodiprion lecontei</name>
    <name type="common">Redheaded pine sawfly</name>
    <dbReference type="NCBI Taxonomy" id="441921"/>
    <lineage>
        <taxon>Eukaryota</taxon>
        <taxon>Metazoa</taxon>
        <taxon>Ecdysozoa</taxon>
        <taxon>Arthropoda</taxon>
        <taxon>Hexapoda</taxon>
        <taxon>Insecta</taxon>
        <taxon>Pterygota</taxon>
        <taxon>Neoptera</taxon>
        <taxon>Endopterygota</taxon>
        <taxon>Hymenoptera</taxon>
        <taxon>Tenthredinoidea</taxon>
        <taxon>Diprionidae</taxon>
        <taxon>Diprioninae</taxon>
        <taxon>Neodiprion</taxon>
    </lineage>
</organism>
<feature type="region of interest" description="Disordered" evidence="1">
    <location>
        <begin position="1"/>
        <end position="88"/>
    </location>
</feature>
<dbReference type="PANTHER" id="PTHR22306">
    <property type="entry name" value="CHROMOSOME 7 OPEN READING FRAME 50"/>
    <property type="match status" value="1"/>
</dbReference>
<feature type="domain" description="WKF" evidence="2">
    <location>
        <begin position="112"/>
        <end position="173"/>
    </location>
</feature>
<keyword evidence="3" id="KW-1185">Reference proteome</keyword>
<reference evidence="4 5" key="1">
    <citation type="submission" date="2025-04" db="UniProtKB">
        <authorList>
            <consortium name="RefSeq"/>
        </authorList>
    </citation>
    <scope>IDENTIFICATION</scope>
    <source>
        <tissue evidence="4 5">Whole body</tissue>
    </source>
</reference>
<dbReference type="KEGG" id="nlo:107218185"/>
<evidence type="ECO:0000313" key="5">
    <source>
        <dbReference type="RefSeq" id="XP_015511457.1"/>
    </source>
</evidence>
<dbReference type="RefSeq" id="XP_015511456.1">
    <property type="nucleotide sequence ID" value="XM_015655970.1"/>
</dbReference>
<dbReference type="GeneID" id="107218185"/>
<dbReference type="OrthoDB" id="10261563at2759"/>
<proteinExistence type="predicted"/>
<evidence type="ECO:0000259" key="2">
    <source>
        <dbReference type="Pfam" id="PF10180"/>
    </source>
</evidence>
<accession>A0A6J0BBA8</accession>
<evidence type="ECO:0000313" key="4">
    <source>
        <dbReference type="RefSeq" id="XP_015511456.1"/>
    </source>
</evidence>
<feature type="compositionally biased region" description="Basic and acidic residues" evidence="1">
    <location>
        <begin position="72"/>
        <end position="88"/>
    </location>
</feature>
<protein>
    <submittedName>
        <fullName evidence="4 5">Uncharacterized protein C7orf50 homolog</fullName>
    </submittedName>
</protein>
<dbReference type="AlphaFoldDB" id="A0A6J0BBA8"/>
<dbReference type="Pfam" id="PF10180">
    <property type="entry name" value="WKF"/>
    <property type="match status" value="1"/>
</dbReference>